<dbReference type="EMBL" id="BOQP01000030">
    <property type="protein sequence ID" value="GIM77385.1"/>
    <property type="molecule type" value="Genomic_DNA"/>
</dbReference>
<dbReference type="EC" id="2.7.13.3" evidence="2"/>
<keyword evidence="5" id="KW-0547">Nucleotide-binding</keyword>
<keyword evidence="4" id="KW-0808">Transferase</keyword>
<dbReference type="InterPro" id="IPR003594">
    <property type="entry name" value="HATPase_dom"/>
</dbReference>
<accession>A0A919SQX7</accession>
<protein>
    <recommendedName>
        <fullName evidence="2">histidine kinase</fullName>
        <ecNumber evidence="2">2.7.13.3</ecNumber>
    </recommendedName>
</protein>
<keyword evidence="3" id="KW-0597">Phosphoprotein</keyword>
<keyword evidence="7" id="KW-0067">ATP-binding</keyword>
<dbReference type="GO" id="GO:0046983">
    <property type="term" value="F:protein dimerization activity"/>
    <property type="evidence" value="ECO:0007669"/>
    <property type="project" value="InterPro"/>
</dbReference>
<dbReference type="InterPro" id="IPR011712">
    <property type="entry name" value="Sig_transdc_His_kin_sub3_dim/P"/>
</dbReference>
<feature type="transmembrane region" description="Helical" evidence="9">
    <location>
        <begin position="120"/>
        <end position="141"/>
    </location>
</feature>
<dbReference type="PANTHER" id="PTHR24421">
    <property type="entry name" value="NITRATE/NITRITE SENSOR PROTEIN NARX-RELATED"/>
    <property type="match status" value="1"/>
</dbReference>
<evidence type="ECO:0000313" key="12">
    <source>
        <dbReference type="EMBL" id="GIM77385.1"/>
    </source>
</evidence>
<name>A0A919SQX7_9ACTN</name>
<keyword evidence="9" id="KW-1133">Transmembrane helix</keyword>
<evidence type="ECO:0000256" key="5">
    <source>
        <dbReference type="ARBA" id="ARBA00022741"/>
    </source>
</evidence>
<dbReference type="Pfam" id="PF02518">
    <property type="entry name" value="HATPase_c"/>
    <property type="match status" value="1"/>
</dbReference>
<dbReference type="Gene3D" id="1.20.5.1930">
    <property type="match status" value="1"/>
</dbReference>
<dbReference type="InterPro" id="IPR036890">
    <property type="entry name" value="HATPase_C_sf"/>
</dbReference>
<feature type="transmembrane region" description="Helical" evidence="9">
    <location>
        <begin position="94"/>
        <end position="113"/>
    </location>
</feature>
<evidence type="ECO:0000256" key="1">
    <source>
        <dbReference type="ARBA" id="ARBA00000085"/>
    </source>
</evidence>
<evidence type="ECO:0000256" key="8">
    <source>
        <dbReference type="ARBA" id="ARBA00023012"/>
    </source>
</evidence>
<dbReference type="GO" id="GO:0016020">
    <property type="term" value="C:membrane"/>
    <property type="evidence" value="ECO:0007669"/>
    <property type="project" value="InterPro"/>
</dbReference>
<proteinExistence type="predicted"/>
<dbReference type="AlphaFoldDB" id="A0A919SQX7"/>
<feature type="transmembrane region" description="Helical" evidence="9">
    <location>
        <begin position="33"/>
        <end position="48"/>
    </location>
</feature>
<evidence type="ECO:0000259" key="11">
    <source>
        <dbReference type="Pfam" id="PF07730"/>
    </source>
</evidence>
<dbReference type="PANTHER" id="PTHR24421:SF10">
    <property type="entry name" value="NITRATE_NITRITE SENSOR PROTEIN NARQ"/>
    <property type="match status" value="1"/>
</dbReference>
<evidence type="ECO:0000256" key="6">
    <source>
        <dbReference type="ARBA" id="ARBA00022777"/>
    </source>
</evidence>
<dbReference type="GO" id="GO:0005524">
    <property type="term" value="F:ATP binding"/>
    <property type="evidence" value="ECO:0007669"/>
    <property type="project" value="UniProtKB-KW"/>
</dbReference>
<organism evidence="12 13">
    <name type="scientific">Winogradskya consettensis</name>
    <dbReference type="NCBI Taxonomy" id="113560"/>
    <lineage>
        <taxon>Bacteria</taxon>
        <taxon>Bacillati</taxon>
        <taxon>Actinomycetota</taxon>
        <taxon>Actinomycetes</taxon>
        <taxon>Micromonosporales</taxon>
        <taxon>Micromonosporaceae</taxon>
        <taxon>Winogradskya</taxon>
    </lineage>
</organism>
<feature type="domain" description="Histidine kinase/HSP90-like ATPase" evidence="10">
    <location>
        <begin position="287"/>
        <end position="371"/>
    </location>
</feature>
<evidence type="ECO:0000313" key="13">
    <source>
        <dbReference type="Proteomes" id="UP000680865"/>
    </source>
</evidence>
<keyword evidence="9" id="KW-0472">Membrane</keyword>
<evidence type="ECO:0000256" key="4">
    <source>
        <dbReference type="ARBA" id="ARBA00022679"/>
    </source>
</evidence>
<sequence length="374" mass="39603">MPWVADSILGLVVTATLVGTISARQGGTQQPDAIAYAWAAGLGALMLARRRYPRAVLGVTALGLFAYYSVGYPAVGVAVPLAAALFSAAEAGRLVTAAVTSLGVLGVSLMFRLMEGQDAAFVLGYDLAPHVTLMAVAIALGDGLRSRRVQQRSQRELRDLMARQYIQEAESWLREERLSIARDLHDAIGHALSVISLHAEVAREAIPVDDEVAGPAVRQVKAAASQAMRELRTTVGVLRSKPPGRSVTVSLAYLSPVLDTARAAGFDVEEQVEVAPGTLPRIIDAAAYRIVQEAVTNVVRHADASRLSVKVVAGTTRLRVFVTDDGPPSGKPVRAGHGIAGMTERARALGGSLRTRHEASGFTVEAELPLREPA</sequence>
<dbReference type="SUPFAM" id="SSF55874">
    <property type="entry name" value="ATPase domain of HSP90 chaperone/DNA topoisomerase II/histidine kinase"/>
    <property type="match status" value="1"/>
</dbReference>
<comment type="caution">
    <text evidence="12">The sequence shown here is derived from an EMBL/GenBank/DDBJ whole genome shotgun (WGS) entry which is preliminary data.</text>
</comment>
<evidence type="ECO:0000256" key="9">
    <source>
        <dbReference type="SAM" id="Phobius"/>
    </source>
</evidence>
<evidence type="ECO:0000256" key="7">
    <source>
        <dbReference type="ARBA" id="ARBA00022840"/>
    </source>
</evidence>
<dbReference type="GO" id="GO:0000155">
    <property type="term" value="F:phosphorelay sensor kinase activity"/>
    <property type="evidence" value="ECO:0007669"/>
    <property type="project" value="InterPro"/>
</dbReference>
<dbReference type="Gene3D" id="3.30.565.10">
    <property type="entry name" value="Histidine kinase-like ATPase, C-terminal domain"/>
    <property type="match status" value="1"/>
</dbReference>
<evidence type="ECO:0000256" key="3">
    <source>
        <dbReference type="ARBA" id="ARBA00022553"/>
    </source>
</evidence>
<feature type="transmembrane region" description="Helical" evidence="9">
    <location>
        <begin position="55"/>
        <end position="88"/>
    </location>
</feature>
<dbReference type="InterPro" id="IPR050482">
    <property type="entry name" value="Sensor_HK_TwoCompSys"/>
</dbReference>
<keyword evidence="6 12" id="KW-0418">Kinase</keyword>
<reference evidence="12" key="1">
    <citation type="submission" date="2021-03" db="EMBL/GenBank/DDBJ databases">
        <title>Whole genome shotgun sequence of Actinoplanes consettensis NBRC 14913.</title>
        <authorList>
            <person name="Komaki H."/>
            <person name="Tamura T."/>
        </authorList>
    </citation>
    <scope>NUCLEOTIDE SEQUENCE</scope>
    <source>
        <strain evidence="12">NBRC 14913</strain>
    </source>
</reference>
<comment type="catalytic activity">
    <reaction evidence="1">
        <text>ATP + protein L-histidine = ADP + protein N-phospho-L-histidine.</text>
        <dbReference type="EC" id="2.7.13.3"/>
    </reaction>
</comment>
<evidence type="ECO:0000259" key="10">
    <source>
        <dbReference type="Pfam" id="PF02518"/>
    </source>
</evidence>
<dbReference type="Proteomes" id="UP000680865">
    <property type="component" value="Unassembled WGS sequence"/>
</dbReference>
<gene>
    <name evidence="12" type="ORF">Aco04nite_55080</name>
</gene>
<keyword evidence="13" id="KW-1185">Reference proteome</keyword>
<dbReference type="Pfam" id="PF07730">
    <property type="entry name" value="HisKA_3"/>
    <property type="match status" value="1"/>
</dbReference>
<evidence type="ECO:0000256" key="2">
    <source>
        <dbReference type="ARBA" id="ARBA00012438"/>
    </source>
</evidence>
<feature type="domain" description="Signal transduction histidine kinase subgroup 3 dimerisation and phosphoacceptor" evidence="11">
    <location>
        <begin position="176"/>
        <end position="240"/>
    </location>
</feature>
<keyword evidence="9" id="KW-0812">Transmembrane</keyword>
<keyword evidence="8" id="KW-0902">Two-component regulatory system</keyword>
<dbReference type="CDD" id="cd16917">
    <property type="entry name" value="HATPase_UhpB-NarQ-NarX-like"/>
    <property type="match status" value="1"/>
</dbReference>